<evidence type="ECO:0000313" key="1">
    <source>
        <dbReference type="EMBL" id="KUL29207.1"/>
    </source>
</evidence>
<gene>
    <name evidence="1" type="ORF">ADL15_29035</name>
</gene>
<keyword evidence="2" id="KW-1185">Reference proteome</keyword>
<reference evidence="1 2" key="1">
    <citation type="submission" date="2015-10" db="EMBL/GenBank/DDBJ databases">
        <authorList>
            <person name="Gilbert D.G."/>
        </authorList>
    </citation>
    <scope>NUCLEOTIDE SEQUENCE [LARGE SCALE GENOMIC DNA]</scope>
    <source>
        <strain evidence="1 2">NRRL B-16712</strain>
    </source>
</reference>
<dbReference type="AlphaFoldDB" id="A0A101JM24"/>
<accession>A0A101JM24</accession>
<dbReference type="Proteomes" id="UP000053244">
    <property type="component" value="Unassembled WGS sequence"/>
</dbReference>
<sequence length="145" mass="15837">MPVTLTPCTDLSAARWLMDDPQPWGFQLLTVGPAGFPAYARLRFPPEVLDGPRLQLWGRAYYLFRGALTDFGDWGGAEMWPGQPRFAMPDPGFIWPAARAWCVANDVDPPWAGLSGSVPAVDEVLALGGVDVVRVDPERDRPGDG</sequence>
<organism evidence="1 2">
    <name type="scientific">Actinoplanes awajinensis subsp. mycoplanecinus</name>
    <dbReference type="NCBI Taxonomy" id="135947"/>
    <lineage>
        <taxon>Bacteria</taxon>
        <taxon>Bacillati</taxon>
        <taxon>Actinomycetota</taxon>
        <taxon>Actinomycetes</taxon>
        <taxon>Micromonosporales</taxon>
        <taxon>Micromonosporaceae</taxon>
        <taxon>Actinoplanes</taxon>
    </lineage>
</organism>
<name>A0A101JM24_9ACTN</name>
<protein>
    <submittedName>
        <fullName evidence="1">Uncharacterized protein</fullName>
    </submittedName>
</protein>
<proteinExistence type="predicted"/>
<comment type="caution">
    <text evidence="1">The sequence shown here is derived from an EMBL/GenBank/DDBJ whole genome shotgun (WGS) entry which is preliminary data.</text>
</comment>
<dbReference type="EMBL" id="LLZH01000281">
    <property type="protein sequence ID" value="KUL29207.1"/>
    <property type="molecule type" value="Genomic_DNA"/>
</dbReference>
<evidence type="ECO:0000313" key="2">
    <source>
        <dbReference type="Proteomes" id="UP000053244"/>
    </source>
</evidence>